<protein>
    <recommendedName>
        <fullName evidence="1">DUF6602 domain-containing protein</fullName>
    </recommendedName>
</protein>
<feature type="domain" description="DUF6602" evidence="1">
    <location>
        <begin position="48"/>
        <end position="150"/>
    </location>
</feature>
<dbReference type="InterPro" id="IPR046537">
    <property type="entry name" value="DUF6602"/>
</dbReference>
<dbReference type="EMBL" id="FNBZ01000011">
    <property type="protein sequence ID" value="SDH65907.1"/>
    <property type="molecule type" value="Genomic_DNA"/>
</dbReference>
<proteinExistence type="predicted"/>
<gene>
    <name evidence="2" type="ORF">SAMN05421844_1111</name>
</gene>
<dbReference type="Proteomes" id="UP000199468">
    <property type="component" value="Unassembled WGS sequence"/>
</dbReference>
<feature type="non-terminal residue" evidence="2">
    <location>
        <position position="1"/>
    </location>
</feature>
<evidence type="ECO:0000313" key="3">
    <source>
        <dbReference type="Proteomes" id="UP000199468"/>
    </source>
</evidence>
<comment type="caution">
    <text evidence="2">The sequence shown here is derived from an EMBL/GenBank/DDBJ whole genome shotgun (WGS) entry which is preliminary data.</text>
</comment>
<sequence length="268" mass="29307">LFGLMALLRHLDPPVCQKTYFRVDQFKGGGSLLAGLHDEIQGKLAAARQLLGHSVDKGDASEGAWLELLSTYLPARYKADKAHVVDSEGNFSHQMDVVVYDRQYSPFIFVMKGTKVIPAESVYAAFEAKQSLNADQVAYAHKKIASVRALHRTSLPVPHVGGIAAPKPLHHILGGLLTLESDWKPAMGEALRDALARSSTTEQIDLGCVAAHGHYSRDSDGVYKLTSEGKPATAFLFELIARLQALATVPMVDIRAYSRWLNSDQQKS</sequence>
<evidence type="ECO:0000313" key="2">
    <source>
        <dbReference type="EMBL" id="SDH65907.1"/>
    </source>
</evidence>
<dbReference type="CDD" id="cd21411">
    <property type="entry name" value="NucC"/>
    <property type="match status" value="1"/>
</dbReference>
<dbReference type="Pfam" id="PF20247">
    <property type="entry name" value="DUF6602"/>
    <property type="match status" value="1"/>
</dbReference>
<reference evidence="2 3" key="1">
    <citation type="submission" date="2016-10" db="EMBL/GenBank/DDBJ databases">
        <authorList>
            <person name="Varghese N."/>
            <person name="Submissions S."/>
        </authorList>
    </citation>
    <scope>NUCLEOTIDE SEQUENCE [LARGE SCALE GENOMIC DNA]</scope>
    <source>
        <strain evidence="2 3">DSM 26672</strain>
    </source>
</reference>
<keyword evidence="3" id="KW-1185">Reference proteome</keyword>
<organism evidence="2 3">
    <name type="scientific">Bosea robiniae</name>
    <dbReference type="NCBI Taxonomy" id="1036780"/>
    <lineage>
        <taxon>Bacteria</taxon>
        <taxon>Pseudomonadati</taxon>
        <taxon>Pseudomonadota</taxon>
        <taxon>Alphaproteobacteria</taxon>
        <taxon>Hyphomicrobiales</taxon>
        <taxon>Boseaceae</taxon>
        <taxon>Bosea</taxon>
    </lineage>
</organism>
<accession>A0ABY0P864</accession>
<evidence type="ECO:0000259" key="1">
    <source>
        <dbReference type="Pfam" id="PF20247"/>
    </source>
</evidence>
<name>A0ABY0P864_9HYPH</name>